<keyword evidence="5 11" id="KW-0547">Nucleotide-binding</keyword>
<dbReference type="GO" id="GO:0103016">
    <property type="term" value="F:tRNA-uridine 2-sulfurtransferase activity"/>
    <property type="evidence" value="ECO:0007669"/>
    <property type="project" value="UniProtKB-EC"/>
</dbReference>
<dbReference type="CDD" id="cd01998">
    <property type="entry name" value="MnmA_TRMU-like"/>
    <property type="match status" value="1"/>
</dbReference>
<evidence type="ECO:0000256" key="4">
    <source>
        <dbReference type="ARBA" id="ARBA00022694"/>
    </source>
</evidence>
<keyword evidence="8" id="KW-1015">Disulfide bond</keyword>
<feature type="active site" description="Nucleophile" evidence="11">
    <location>
        <position position="108"/>
    </location>
</feature>
<comment type="catalytic activity">
    <reaction evidence="9 11">
        <text>S-sulfanyl-L-cysteinyl-[protein] + uridine(34) in tRNA + AH2 + ATP = 2-thiouridine(34) in tRNA + L-cysteinyl-[protein] + A + AMP + diphosphate + H(+)</text>
        <dbReference type="Rhea" id="RHEA:47032"/>
        <dbReference type="Rhea" id="RHEA-COMP:10131"/>
        <dbReference type="Rhea" id="RHEA-COMP:11726"/>
        <dbReference type="Rhea" id="RHEA-COMP:11727"/>
        <dbReference type="Rhea" id="RHEA-COMP:11728"/>
        <dbReference type="ChEBI" id="CHEBI:13193"/>
        <dbReference type="ChEBI" id="CHEBI:15378"/>
        <dbReference type="ChEBI" id="CHEBI:17499"/>
        <dbReference type="ChEBI" id="CHEBI:29950"/>
        <dbReference type="ChEBI" id="CHEBI:30616"/>
        <dbReference type="ChEBI" id="CHEBI:33019"/>
        <dbReference type="ChEBI" id="CHEBI:61963"/>
        <dbReference type="ChEBI" id="CHEBI:65315"/>
        <dbReference type="ChEBI" id="CHEBI:87170"/>
        <dbReference type="ChEBI" id="CHEBI:456215"/>
        <dbReference type="EC" id="2.8.1.13"/>
    </reaction>
</comment>
<feature type="binding site" evidence="11">
    <location>
        <position position="38"/>
    </location>
    <ligand>
        <name>ATP</name>
        <dbReference type="ChEBI" id="CHEBI:30616"/>
    </ligand>
</feature>
<feature type="site" description="Interaction with tRNA" evidence="11">
    <location>
        <position position="133"/>
    </location>
</feature>
<dbReference type="Gene3D" id="2.30.30.280">
    <property type="entry name" value="Adenine nucleotide alpha hydrolases-like domains"/>
    <property type="match status" value="1"/>
</dbReference>
<keyword evidence="3 11" id="KW-0808">Transferase</keyword>
<evidence type="ECO:0000259" key="12">
    <source>
        <dbReference type="Pfam" id="PF20258"/>
    </source>
</evidence>
<proteinExistence type="inferred from homology"/>
<dbReference type="Gene3D" id="3.40.50.620">
    <property type="entry name" value="HUPs"/>
    <property type="match status" value="1"/>
</dbReference>
<dbReference type="PANTHER" id="PTHR11933">
    <property type="entry name" value="TRNA 5-METHYLAMINOMETHYL-2-THIOURIDYLATE -METHYLTRANSFERASE"/>
    <property type="match status" value="1"/>
</dbReference>
<keyword evidence="7 11" id="KW-0694">RNA-binding</keyword>
<accession>A0A841KN28</accession>
<dbReference type="GO" id="GO:0000049">
    <property type="term" value="F:tRNA binding"/>
    <property type="evidence" value="ECO:0007669"/>
    <property type="project" value="UniProtKB-KW"/>
</dbReference>
<keyword evidence="1 11" id="KW-0963">Cytoplasm</keyword>
<comment type="function">
    <text evidence="10 11">Catalyzes the 2-thiolation of uridine at the wobble position (U34) of tRNA, leading to the formation of s(2)U34.</text>
</comment>
<keyword evidence="4 11" id="KW-0819">tRNA processing</keyword>
<evidence type="ECO:0000256" key="7">
    <source>
        <dbReference type="ARBA" id="ARBA00022884"/>
    </source>
</evidence>
<feature type="binding site" evidence="11">
    <location>
        <begin position="12"/>
        <end position="19"/>
    </location>
    <ligand>
        <name>ATP</name>
        <dbReference type="ChEBI" id="CHEBI:30616"/>
    </ligand>
</feature>
<dbReference type="AlphaFoldDB" id="A0A841KN28"/>
<sequence>MTNLDKNKVVIGMSGGVDSSVAAYILKQQGYEVIGVTMKIWSDTNEDSDDDTGGCCGLSAVDDARRVANRLNIPFYVMNFKEQFEEKVVQYFIDEYIEGRTPNPCIACNKYMKFDELLRRAHGLGAYYVATGHYAKIKQDDGSGKYVIEKSNAISKDQTYALYNFTQEQLKHTLMPLGEFSSKEDVRKIATELGLSTATKPDSQEICFVKDNDYGKFIQERTPGKIKPGSFIDIQGNVIGSHHGITNYTIGQRKGLGIAIGKPAYVIDIIPEKNEVVIGENSDVFGYELLADDVNLINPVSFYNGIEVEAQIRYNAKPSKAKIYTRDDHQIHVVFENPVRAITPGQAVVFYDGMRLLGGGTIIKKVR</sequence>
<organism evidence="14 15">
    <name type="scientific">Anaerosolibacter carboniphilus</name>
    <dbReference type="NCBI Taxonomy" id="1417629"/>
    <lineage>
        <taxon>Bacteria</taxon>
        <taxon>Bacillati</taxon>
        <taxon>Bacillota</taxon>
        <taxon>Clostridia</taxon>
        <taxon>Peptostreptococcales</taxon>
        <taxon>Thermotaleaceae</taxon>
        <taxon>Anaerosolibacter</taxon>
    </lineage>
</organism>
<keyword evidence="15" id="KW-1185">Reference proteome</keyword>
<dbReference type="InterPro" id="IPR046885">
    <property type="entry name" value="MnmA-like_C"/>
</dbReference>
<evidence type="ECO:0000256" key="3">
    <source>
        <dbReference type="ARBA" id="ARBA00022679"/>
    </source>
</evidence>
<dbReference type="NCBIfam" id="NF001138">
    <property type="entry name" value="PRK00143.1"/>
    <property type="match status" value="1"/>
</dbReference>
<dbReference type="Pfam" id="PF20258">
    <property type="entry name" value="tRNA_Me_trans_C"/>
    <property type="match status" value="1"/>
</dbReference>
<name>A0A841KN28_9FIRM</name>
<dbReference type="InterPro" id="IPR046884">
    <property type="entry name" value="MnmA-like_central"/>
</dbReference>
<evidence type="ECO:0000259" key="13">
    <source>
        <dbReference type="Pfam" id="PF20259"/>
    </source>
</evidence>
<dbReference type="Pfam" id="PF03054">
    <property type="entry name" value="tRNA_Me_trans"/>
    <property type="match status" value="1"/>
</dbReference>
<comment type="subcellular location">
    <subcellularLocation>
        <location evidence="11">Cytoplasm</location>
    </subcellularLocation>
</comment>
<dbReference type="InterPro" id="IPR004506">
    <property type="entry name" value="MnmA-like"/>
</dbReference>
<dbReference type="Proteomes" id="UP000579281">
    <property type="component" value="Unassembled WGS sequence"/>
</dbReference>
<evidence type="ECO:0000256" key="11">
    <source>
        <dbReference type="HAMAP-Rule" id="MF_00144"/>
    </source>
</evidence>
<protein>
    <recommendedName>
        <fullName evidence="11">tRNA-specific 2-thiouridylase MnmA</fullName>
        <ecNumber evidence="11">2.8.1.13</ecNumber>
    </recommendedName>
</protein>
<dbReference type="PANTHER" id="PTHR11933:SF5">
    <property type="entry name" value="MITOCHONDRIAL TRNA-SPECIFIC 2-THIOURIDYLASE 1"/>
    <property type="match status" value="1"/>
</dbReference>
<evidence type="ECO:0000256" key="2">
    <source>
        <dbReference type="ARBA" id="ARBA00022555"/>
    </source>
</evidence>
<dbReference type="FunFam" id="2.40.30.10:FF:000023">
    <property type="entry name" value="tRNA-specific 2-thiouridylase MnmA"/>
    <property type="match status" value="1"/>
</dbReference>
<comment type="caution">
    <text evidence="14">The sequence shown here is derived from an EMBL/GenBank/DDBJ whole genome shotgun (WGS) entry which is preliminary data.</text>
</comment>
<dbReference type="NCBIfam" id="TIGR00420">
    <property type="entry name" value="trmU"/>
    <property type="match status" value="1"/>
</dbReference>
<dbReference type="EMBL" id="JACHEN010000004">
    <property type="protein sequence ID" value="MBB6214803.1"/>
    <property type="molecule type" value="Genomic_DNA"/>
</dbReference>
<gene>
    <name evidence="11" type="primary">mnmA</name>
    <name evidence="14" type="ORF">HNQ80_000888</name>
</gene>
<evidence type="ECO:0000256" key="1">
    <source>
        <dbReference type="ARBA" id="ARBA00022490"/>
    </source>
</evidence>
<dbReference type="EC" id="2.8.1.13" evidence="11"/>
<evidence type="ECO:0000313" key="14">
    <source>
        <dbReference type="EMBL" id="MBB6214803.1"/>
    </source>
</evidence>
<evidence type="ECO:0000256" key="5">
    <source>
        <dbReference type="ARBA" id="ARBA00022741"/>
    </source>
</evidence>
<feature type="site" description="Interaction with tRNA" evidence="11">
    <location>
        <position position="346"/>
    </location>
</feature>
<dbReference type="GO" id="GO:0005524">
    <property type="term" value="F:ATP binding"/>
    <property type="evidence" value="ECO:0007669"/>
    <property type="project" value="UniProtKB-KW"/>
</dbReference>
<evidence type="ECO:0000256" key="8">
    <source>
        <dbReference type="ARBA" id="ARBA00023157"/>
    </source>
</evidence>
<evidence type="ECO:0000256" key="9">
    <source>
        <dbReference type="ARBA" id="ARBA00051542"/>
    </source>
</evidence>
<comment type="similarity">
    <text evidence="11">Belongs to the MnmA/TRMU family.</text>
</comment>
<keyword evidence="2 11" id="KW-0820">tRNA-binding</keyword>
<dbReference type="GO" id="GO:0005737">
    <property type="term" value="C:cytoplasm"/>
    <property type="evidence" value="ECO:0007669"/>
    <property type="project" value="UniProtKB-SubCell"/>
</dbReference>
<feature type="domain" description="tRNA-specific 2-thiouridylase MnmA-like central" evidence="13">
    <location>
        <begin position="216"/>
        <end position="280"/>
    </location>
</feature>
<keyword evidence="6 11" id="KW-0067">ATP-binding</keyword>
<dbReference type="RefSeq" id="WP_184308526.1">
    <property type="nucleotide sequence ID" value="NZ_JACHEN010000004.1"/>
</dbReference>
<feature type="region of interest" description="Interaction with tRNA" evidence="11">
    <location>
        <begin position="313"/>
        <end position="314"/>
    </location>
</feature>
<feature type="active site" description="Cysteine persulfide intermediate" evidence="11">
    <location>
        <position position="207"/>
    </location>
</feature>
<feature type="binding site" evidence="11">
    <location>
        <position position="132"/>
    </location>
    <ligand>
        <name>ATP</name>
        <dbReference type="ChEBI" id="CHEBI:30616"/>
    </ligand>
</feature>
<evidence type="ECO:0000313" key="15">
    <source>
        <dbReference type="Proteomes" id="UP000579281"/>
    </source>
</evidence>
<evidence type="ECO:0000256" key="6">
    <source>
        <dbReference type="ARBA" id="ARBA00022840"/>
    </source>
</evidence>
<dbReference type="InterPro" id="IPR023382">
    <property type="entry name" value="MnmA-like_central_sf"/>
</dbReference>
<dbReference type="Pfam" id="PF20259">
    <property type="entry name" value="tRNA_Me_trans_M"/>
    <property type="match status" value="1"/>
</dbReference>
<dbReference type="FunFam" id="2.30.30.280:FF:000001">
    <property type="entry name" value="tRNA-specific 2-thiouridylase MnmA"/>
    <property type="match status" value="1"/>
</dbReference>
<dbReference type="GO" id="GO:0002143">
    <property type="term" value="P:tRNA wobble position uridine thiolation"/>
    <property type="evidence" value="ECO:0007669"/>
    <property type="project" value="TreeGrafter"/>
</dbReference>
<dbReference type="Gene3D" id="2.40.30.10">
    <property type="entry name" value="Translation factors"/>
    <property type="match status" value="1"/>
</dbReference>
<dbReference type="FunFam" id="3.40.50.620:FF:000115">
    <property type="entry name" value="tRNA-specific 2-thiouridylase MnmA"/>
    <property type="match status" value="1"/>
</dbReference>
<dbReference type="HAMAP" id="MF_00144">
    <property type="entry name" value="tRNA_thiouridyl_MnmA"/>
    <property type="match status" value="1"/>
</dbReference>
<comment type="caution">
    <text evidence="11">Lacks conserved residue(s) required for the propagation of feature annotation.</text>
</comment>
<feature type="domain" description="tRNA-specific 2-thiouridylase MnmA-like C-terminal" evidence="12">
    <location>
        <begin position="288"/>
        <end position="362"/>
    </location>
</feature>
<dbReference type="SUPFAM" id="SSF52402">
    <property type="entry name" value="Adenine nucleotide alpha hydrolases-like"/>
    <property type="match status" value="1"/>
</dbReference>
<evidence type="ECO:0000256" key="10">
    <source>
        <dbReference type="ARBA" id="ARBA00056575"/>
    </source>
</evidence>
<feature type="region of interest" description="Interaction with tRNA" evidence="11">
    <location>
        <begin position="156"/>
        <end position="158"/>
    </location>
</feature>
<dbReference type="InterPro" id="IPR014729">
    <property type="entry name" value="Rossmann-like_a/b/a_fold"/>
</dbReference>
<reference evidence="14 15" key="1">
    <citation type="submission" date="2020-08" db="EMBL/GenBank/DDBJ databases">
        <title>Genomic Encyclopedia of Type Strains, Phase IV (KMG-IV): sequencing the most valuable type-strain genomes for metagenomic binning, comparative biology and taxonomic classification.</title>
        <authorList>
            <person name="Goeker M."/>
        </authorList>
    </citation>
    <scope>NUCLEOTIDE SEQUENCE [LARGE SCALE GENOMIC DNA]</scope>
    <source>
        <strain evidence="14 15">DSM 103526</strain>
    </source>
</reference>